<keyword evidence="5 10" id="KW-0256">Endoplasmic reticulum</keyword>
<evidence type="ECO:0000313" key="11">
    <source>
        <dbReference type="EMBL" id="KAF7280654.1"/>
    </source>
</evidence>
<protein>
    <recommendedName>
        <fullName evidence="10">Protein ARV</fullName>
    </recommendedName>
</protein>
<name>A0A834IJ02_RHYFE</name>
<comment type="similarity">
    <text evidence="2 10">Belongs to the ARV1 family.</text>
</comment>
<keyword evidence="6 10" id="KW-1133">Transmembrane helix</keyword>
<dbReference type="EMBL" id="JAACXV010000278">
    <property type="protein sequence ID" value="KAF7280654.1"/>
    <property type="molecule type" value="Genomic_DNA"/>
</dbReference>
<dbReference type="GO" id="GO:0016125">
    <property type="term" value="P:sterol metabolic process"/>
    <property type="evidence" value="ECO:0007669"/>
    <property type="project" value="UniProtKB-UniRule"/>
</dbReference>
<comment type="caution">
    <text evidence="10">Lacks conserved residue(s) required for the propagation of feature annotation.</text>
</comment>
<comment type="caution">
    <text evidence="11">The sequence shown here is derived from an EMBL/GenBank/DDBJ whole genome shotgun (WGS) entry which is preliminary data.</text>
</comment>
<dbReference type="PANTHER" id="PTHR14467">
    <property type="entry name" value="ARV1"/>
    <property type="match status" value="1"/>
</dbReference>
<dbReference type="OrthoDB" id="2192830at2759"/>
<evidence type="ECO:0000256" key="2">
    <source>
        <dbReference type="ARBA" id="ARBA00009187"/>
    </source>
</evidence>
<dbReference type="GO" id="GO:0032541">
    <property type="term" value="C:cortical endoplasmic reticulum"/>
    <property type="evidence" value="ECO:0007669"/>
    <property type="project" value="TreeGrafter"/>
</dbReference>
<evidence type="ECO:0000256" key="6">
    <source>
        <dbReference type="ARBA" id="ARBA00022989"/>
    </source>
</evidence>
<comment type="function">
    <text evidence="10">Mediator of sterol homeostasis involved in sterol uptake, trafficking and distribution into membranes.</text>
</comment>
<gene>
    <name evidence="11" type="ORF">GWI33_005621</name>
</gene>
<sequence length="247" mass="29069">MEERVECFCINCGEQVNNLYKKYSETVLKLTECEYCGKIADKYVEFDNVIVIIDLILLNTNAYRHILFNSQFKHYWKLSLILILLEAYSTMTLLNNPIKKCDRSIKAEPNLEDFDMNVEDLKFYIITLNLGISFVVFNIAIFCFTWIYYQKFSHNKSKMPSFNLIFKTITLASTGKFLQLPSIIWDLSVYDYHLHFITLYISLSQLLAYKVICSCPKLWCLITIFSSLTLKAMINDYLNIFLNFILK</sequence>
<evidence type="ECO:0000256" key="1">
    <source>
        <dbReference type="ARBA" id="ARBA00004477"/>
    </source>
</evidence>
<keyword evidence="9 10" id="KW-0472">Membrane</keyword>
<evidence type="ECO:0000256" key="9">
    <source>
        <dbReference type="ARBA" id="ARBA00023136"/>
    </source>
</evidence>
<proteinExistence type="inferred from homology"/>
<dbReference type="AlphaFoldDB" id="A0A834IJ02"/>
<organism evidence="11 12">
    <name type="scientific">Rhynchophorus ferrugineus</name>
    <name type="common">Red palm weevil</name>
    <name type="synonym">Curculio ferrugineus</name>
    <dbReference type="NCBI Taxonomy" id="354439"/>
    <lineage>
        <taxon>Eukaryota</taxon>
        <taxon>Metazoa</taxon>
        <taxon>Ecdysozoa</taxon>
        <taxon>Arthropoda</taxon>
        <taxon>Hexapoda</taxon>
        <taxon>Insecta</taxon>
        <taxon>Pterygota</taxon>
        <taxon>Neoptera</taxon>
        <taxon>Endopterygota</taxon>
        <taxon>Coleoptera</taxon>
        <taxon>Polyphaga</taxon>
        <taxon>Cucujiformia</taxon>
        <taxon>Curculionidae</taxon>
        <taxon>Dryophthorinae</taxon>
        <taxon>Rhynchophorus</taxon>
    </lineage>
</organism>
<dbReference type="GO" id="GO:0032366">
    <property type="term" value="P:intracellular sterol transport"/>
    <property type="evidence" value="ECO:0007669"/>
    <property type="project" value="UniProtKB-UniRule"/>
</dbReference>
<keyword evidence="4 10" id="KW-0812">Transmembrane</keyword>
<accession>A0A834IJ02</accession>
<dbReference type="GO" id="GO:0005789">
    <property type="term" value="C:endoplasmic reticulum membrane"/>
    <property type="evidence" value="ECO:0007669"/>
    <property type="project" value="UniProtKB-SubCell"/>
</dbReference>
<evidence type="ECO:0000256" key="4">
    <source>
        <dbReference type="ARBA" id="ARBA00022692"/>
    </source>
</evidence>
<dbReference type="InterPro" id="IPR007290">
    <property type="entry name" value="Arv1"/>
</dbReference>
<evidence type="ECO:0000256" key="5">
    <source>
        <dbReference type="ARBA" id="ARBA00022824"/>
    </source>
</evidence>
<dbReference type="PANTHER" id="PTHR14467:SF0">
    <property type="entry name" value="PROTEIN ARV1"/>
    <property type="match status" value="1"/>
</dbReference>
<comment type="subcellular location">
    <subcellularLocation>
        <location evidence="1 10">Endoplasmic reticulum membrane</location>
        <topology evidence="1 10">Multi-pass membrane protein</topology>
    </subcellularLocation>
</comment>
<keyword evidence="3 10" id="KW-0813">Transport</keyword>
<dbReference type="Proteomes" id="UP000625711">
    <property type="component" value="Unassembled WGS sequence"/>
</dbReference>
<evidence type="ECO:0000256" key="3">
    <source>
        <dbReference type="ARBA" id="ARBA00022448"/>
    </source>
</evidence>
<keyword evidence="12" id="KW-1185">Reference proteome</keyword>
<evidence type="ECO:0000256" key="7">
    <source>
        <dbReference type="ARBA" id="ARBA00023055"/>
    </source>
</evidence>
<keyword evidence="8 10" id="KW-0443">Lipid metabolism</keyword>
<dbReference type="GO" id="GO:0006665">
    <property type="term" value="P:sphingolipid metabolic process"/>
    <property type="evidence" value="ECO:0007669"/>
    <property type="project" value="TreeGrafter"/>
</dbReference>
<feature type="transmembrane region" description="Helical" evidence="10">
    <location>
        <begin position="123"/>
        <end position="149"/>
    </location>
</feature>
<dbReference type="GO" id="GO:0005794">
    <property type="term" value="C:Golgi apparatus"/>
    <property type="evidence" value="ECO:0007669"/>
    <property type="project" value="TreeGrafter"/>
</dbReference>
<dbReference type="GO" id="GO:0097036">
    <property type="term" value="P:regulation of plasma membrane sterol distribution"/>
    <property type="evidence" value="ECO:0007669"/>
    <property type="project" value="UniProtKB-UniRule"/>
</dbReference>
<evidence type="ECO:0000313" key="12">
    <source>
        <dbReference type="Proteomes" id="UP000625711"/>
    </source>
</evidence>
<keyword evidence="7 10" id="KW-0445">Lipid transport</keyword>
<evidence type="ECO:0000256" key="10">
    <source>
        <dbReference type="RuleBase" id="RU368065"/>
    </source>
</evidence>
<evidence type="ECO:0000256" key="8">
    <source>
        <dbReference type="ARBA" id="ARBA00023098"/>
    </source>
</evidence>
<dbReference type="Pfam" id="PF04161">
    <property type="entry name" value="Arv1"/>
    <property type="match status" value="1"/>
</dbReference>
<reference evidence="11" key="1">
    <citation type="submission" date="2020-08" db="EMBL/GenBank/DDBJ databases">
        <title>Genome sequencing and assembly of the red palm weevil Rhynchophorus ferrugineus.</title>
        <authorList>
            <person name="Dias G.B."/>
            <person name="Bergman C.M."/>
            <person name="Manee M."/>
        </authorList>
    </citation>
    <scope>NUCLEOTIDE SEQUENCE</scope>
    <source>
        <strain evidence="11">AA-2017</strain>
        <tissue evidence="11">Whole larva</tissue>
    </source>
</reference>